<feature type="transmembrane region" description="Helical" evidence="16">
    <location>
        <begin position="235"/>
        <end position="255"/>
    </location>
</feature>
<keyword evidence="6" id="KW-0444">Lipid biosynthesis</keyword>
<reference evidence="17" key="1">
    <citation type="submission" date="2021-01" db="EMBL/GenBank/DDBJ databases">
        <title>Modified the classification status of verrucomicrobia.</title>
        <authorList>
            <person name="Feng X."/>
        </authorList>
    </citation>
    <scope>NUCLEOTIDE SEQUENCE</scope>
    <source>
        <strain evidence="17">5K15</strain>
    </source>
</reference>
<evidence type="ECO:0000313" key="18">
    <source>
        <dbReference type="Proteomes" id="UP000634206"/>
    </source>
</evidence>
<evidence type="ECO:0000256" key="6">
    <source>
        <dbReference type="ARBA" id="ARBA00022516"/>
    </source>
</evidence>
<dbReference type="GO" id="GO:0003882">
    <property type="term" value="F:CDP-diacylglycerol-serine O-phosphatidyltransferase activity"/>
    <property type="evidence" value="ECO:0007669"/>
    <property type="project" value="UniProtKB-EC"/>
</dbReference>
<evidence type="ECO:0000256" key="12">
    <source>
        <dbReference type="ARBA" id="ARBA00023209"/>
    </source>
</evidence>
<evidence type="ECO:0000256" key="2">
    <source>
        <dbReference type="ARBA" id="ARBA00004127"/>
    </source>
</evidence>
<keyword evidence="12" id="KW-0594">Phospholipid biosynthesis</keyword>
<dbReference type="GO" id="GO:0012505">
    <property type="term" value="C:endomembrane system"/>
    <property type="evidence" value="ECO:0007669"/>
    <property type="project" value="UniProtKB-SubCell"/>
</dbReference>
<evidence type="ECO:0000256" key="4">
    <source>
        <dbReference type="ARBA" id="ARBA00013174"/>
    </source>
</evidence>
<dbReference type="InterPro" id="IPR048254">
    <property type="entry name" value="CDP_ALCOHOL_P_TRANSF_CS"/>
</dbReference>
<dbReference type="AlphaFoldDB" id="A0AAE2V9N6"/>
<dbReference type="PANTHER" id="PTHR14269">
    <property type="entry name" value="CDP-DIACYLGLYCEROL--GLYCEROL-3-PHOSPHATE 3-PHOSPHATIDYLTRANSFERASE-RELATED"/>
    <property type="match status" value="1"/>
</dbReference>
<evidence type="ECO:0000256" key="10">
    <source>
        <dbReference type="ARBA" id="ARBA00023098"/>
    </source>
</evidence>
<dbReference type="Proteomes" id="UP000634206">
    <property type="component" value="Unassembled WGS sequence"/>
</dbReference>
<organism evidence="17 18">
    <name type="scientific">Oceaniferula flava</name>
    <dbReference type="NCBI Taxonomy" id="2800421"/>
    <lineage>
        <taxon>Bacteria</taxon>
        <taxon>Pseudomonadati</taxon>
        <taxon>Verrucomicrobiota</taxon>
        <taxon>Verrucomicrobiia</taxon>
        <taxon>Verrucomicrobiales</taxon>
        <taxon>Verrucomicrobiaceae</taxon>
        <taxon>Oceaniferula</taxon>
    </lineage>
</organism>
<keyword evidence="11 16" id="KW-0472">Membrane</keyword>
<comment type="subcellular location">
    <subcellularLocation>
        <location evidence="2">Endomembrane system</location>
        <topology evidence="2">Multi-pass membrane protein</topology>
    </subcellularLocation>
</comment>
<evidence type="ECO:0000256" key="15">
    <source>
        <dbReference type="RuleBase" id="RU003750"/>
    </source>
</evidence>
<keyword evidence="8 16" id="KW-0812">Transmembrane</keyword>
<evidence type="ECO:0000256" key="1">
    <source>
        <dbReference type="ARBA" id="ARBA00000287"/>
    </source>
</evidence>
<accession>A0AAE2V9N6</accession>
<feature type="transmembrane region" description="Helical" evidence="16">
    <location>
        <begin position="12"/>
        <end position="33"/>
    </location>
</feature>
<evidence type="ECO:0000256" key="8">
    <source>
        <dbReference type="ARBA" id="ARBA00022692"/>
    </source>
</evidence>
<evidence type="ECO:0000256" key="14">
    <source>
        <dbReference type="ARBA" id="ARBA00032361"/>
    </source>
</evidence>
<evidence type="ECO:0000256" key="13">
    <source>
        <dbReference type="ARBA" id="ARBA00023264"/>
    </source>
</evidence>
<feature type="transmembrane region" description="Helical" evidence="16">
    <location>
        <begin position="111"/>
        <end position="128"/>
    </location>
</feature>
<evidence type="ECO:0000256" key="11">
    <source>
        <dbReference type="ARBA" id="ARBA00023136"/>
    </source>
</evidence>
<feature type="transmembrane region" description="Helical" evidence="16">
    <location>
        <begin position="149"/>
        <end position="168"/>
    </location>
</feature>
<dbReference type="GO" id="GO:0008654">
    <property type="term" value="P:phospholipid biosynthetic process"/>
    <property type="evidence" value="ECO:0007669"/>
    <property type="project" value="UniProtKB-KW"/>
</dbReference>
<evidence type="ECO:0000313" key="17">
    <source>
        <dbReference type="EMBL" id="MBK1855448.1"/>
    </source>
</evidence>
<keyword evidence="9 16" id="KW-1133">Transmembrane helix</keyword>
<evidence type="ECO:0000256" key="16">
    <source>
        <dbReference type="SAM" id="Phobius"/>
    </source>
</evidence>
<proteinExistence type="inferred from homology"/>
<evidence type="ECO:0000256" key="5">
    <source>
        <dbReference type="ARBA" id="ARBA00017171"/>
    </source>
</evidence>
<gene>
    <name evidence="17" type="primary">pssA</name>
    <name evidence="17" type="ORF">JIN83_10790</name>
</gene>
<dbReference type="InterPro" id="IPR043130">
    <property type="entry name" value="CDP-OH_PTrfase_TM_dom"/>
</dbReference>
<evidence type="ECO:0000256" key="3">
    <source>
        <dbReference type="ARBA" id="ARBA00010441"/>
    </source>
</evidence>
<dbReference type="Pfam" id="PF01066">
    <property type="entry name" value="CDP-OH_P_transf"/>
    <property type="match status" value="1"/>
</dbReference>
<dbReference type="EC" id="2.7.8.8" evidence="4"/>
<dbReference type="InterPro" id="IPR050324">
    <property type="entry name" value="CDP-alcohol_PTase-I"/>
</dbReference>
<protein>
    <recommendedName>
        <fullName evidence="5">CDP-diacylglycerol--serine O-phosphatidyltransferase</fullName>
        <ecNumber evidence="4">2.7.8.8</ecNumber>
    </recommendedName>
    <alternativeName>
        <fullName evidence="14">Phosphatidylserine synthase</fullName>
    </alternativeName>
</protein>
<comment type="caution">
    <text evidence="17">The sequence shown here is derived from an EMBL/GenBank/DDBJ whole genome shotgun (WGS) entry which is preliminary data.</text>
</comment>
<dbReference type="Gene3D" id="1.20.120.1760">
    <property type="match status" value="1"/>
</dbReference>
<evidence type="ECO:0000256" key="9">
    <source>
        <dbReference type="ARBA" id="ARBA00022989"/>
    </source>
</evidence>
<feature type="transmembrane region" description="Helical" evidence="16">
    <location>
        <begin position="180"/>
        <end position="201"/>
    </location>
</feature>
<name>A0AAE2V9N6_9BACT</name>
<dbReference type="PANTHER" id="PTHR14269:SF61">
    <property type="entry name" value="CDP-DIACYLGLYCEROL--SERINE O-PHOSPHATIDYLTRANSFERASE"/>
    <property type="match status" value="1"/>
</dbReference>
<keyword evidence="7 15" id="KW-0808">Transferase</keyword>
<dbReference type="InterPro" id="IPR000462">
    <property type="entry name" value="CDP-OH_P_trans"/>
</dbReference>
<dbReference type="RefSeq" id="WP_309490060.1">
    <property type="nucleotide sequence ID" value="NZ_JAENIG010000006.1"/>
</dbReference>
<dbReference type="GO" id="GO:0016020">
    <property type="term" value="C:membrane"/>
    <property type="evidence" value="ECO:0007669"/>
    <property type="project" value="InterPro"/>
</dbReference>
<comment type="similarity">
    <text evidence="3 15">Belongs to the CDP-alcohol phosphatidyltransferase class-I family.</text>
</comment>
<dbReference type="InterPro" id="IPR004533">
    <property type="entry name" value="CDP-diaglyc--ser_O-PTrfase"/>
</dbReference>
<sequence length="273" mass="30511">MEKDPQEPRIYLLPNLMTAGNLCCGFFAVLTIFKGMELDDFSAAYPFYEKAILLIFGSCLFDLLDGRLARMGGQESPFGQEFDSIADVVSFGMAPALLVSKAVLFNLEGRVGWAIAFIYLLCGAMRLARFNCLANMPKKEGDTNDFRGIPIPMAAGFIASITFLLIYFSKNDRGHDLGYWNYVLGAVMLGLSALMLSNVRYPSFKKIDFQTKGTFLSIIGGAILIVLLLNEQTRWYTPTAIFSIYLIYGLARPLISKNWRRSIEHGLDSEDDH</sequence>
<evidence type="ECO:0000256" key="7">
    <source>
        <dbReference type="ARBA" id="ARBA00022679"/>
    </source>
</evidence>
<comment type="catalytic activity">
    <reaction evidence="1">
        <text>a CDP-1,2-diacyl-sn-glycerol + L-serine = a 1,2-diacyl-sn-glycero-3-phospho-L-serine + CMP + H(+)</text>
        <dbReference type="Rhea" id="RHEA:16913"/>
        <dbReference type="ChEBI" id="CHEBI:15378"/>
        <dbReference type="ChEBI" id="CHEBI:33384"/>
        <dbReference type="ChEBI" id="CHEBI:57262"/>
        <dbReference type="ChEBI" id="CHEBI:58332"/>
        <dbReference type="ChEBI" id="CHEBI:60377"/>
        <dbReference type="EC" id="2.7.8.8"/>
    </reaction>
</comment>
<keyword evidence="18" id="KW-1185">Reference proteome</keyword>
<dbReference type="EMBL" id="JAENIG010000006">
    <property type="protein sequence ID" value="MBK1855448.1"/>
    <property type="molecule type" value="Genomic_DNA"/>
</dbReference>
<dbReference type="NCBIfam" id="TIGR00473">
    <property type="entry name" value="pssA"/>
    <property type="match status" value="1"/>
</dbReference>
<keyword evidence="13" id="KW-1208">Phospholipid metabolism</keyword>
<keyword evidence="10" id="KW-0443">Lipid metabolism</keyword>
<feature type="transmembrane region" description="Helical" evidence="16">
    <location>
        <begin position="213"/>
        <end position="229"/>
    </location>
</feature>
<dbReference type="PROSITE" id="PS00379">
    <property type="entry name" value="CDP_ALCOHOL_P_TRANSF"/>
    <property type="match status" value="1"/>
</dbReference>